<name>A0A382A8C1_9ZZZZ</name>
<dbReference type="CDD" id="cd02440">
    <property type="entry name" value="AdoMet_MTases"/>
    <property type="match status" value="1"/>
</dbReference>
<proteinExistence type="predicted"/>
<accession>A0A382A8C1</accession>
<dbReference type="InterPro" id="IPR025714">
    <property type="entry name" value="Methyltranfer_dom"/>
</dbReference>
<evidence type="ECO:0000313" key="2">
    <source>
        <dbReference type="EMBL" id="SVA97471.1"/>
    </source>
</evidence>
<feature type="non-terminal residue" evidence="2">
    <location>
        <position position="257"/>
    </location>
</feature>
<protein>
    <recommendedName>
        <fullName evidence="1">Methyltransferase domain-containing protein</fullName>
    </recommendedName>
</protein>
<dbReference type="AlphaFoldDB" id="A0A382A8C1"/>
<dbReference type="EMBL" id="UINC01024231">
    <property type="protein sequence ID" value="SVA97471.1"/>
    <property type="molecule type" value="Genomic_DNA"/>
</dbReference>
<feature type="domain" description="Methyltransferase" evidence="1">
    <location>
        <begin position="47"/>
        <end position="151"/>
    </location>
</feature>
<dbReference type="Gene3D" id="3.40.50.150">
    <property type="entry name" value="Vaccinia Virus protein VP39"/>
    <property type="match status" value="1"/>
</dbReference>
<evidence type="ECO:0000259" key="1">
    <source>
        <dbReference type="Pfam" id="PF13847"/>
    </source>
</evidence>
<reference evidence="2" key="1">
    <citation type="submission" date="2018-05" db="EMBL/GenBank/DDBJ databases">
        <authorList>
            <person name="Lanie J.A."/>
            <person name="Ng W.-L."/>
            <person name="Kazmierczak K.M."/>
            <person name="Andrzejewski T.M."/>
            <person name="Davidsen T.M."/>
            <person name="Wayne K.J."/>
            <person name="Tettelin H."/>
            <person name="Glass J.I."/>
            <person name="Rusch D."/>
            <person name="Podicherti R."/>
            <person name="Tsui H.-C.T."/>
            <person name="Winkler M.E."/>
        </authorList>
    </citation>
    <scope>NUCLEOTIDE SEQUENCE</scope>
</reference>
<dbReference type="Pfam" id="PF13847">
    <property type="entry name" value="Methyltransf_31"/>
    <property type="match status" value="1"/>
</dbReference>
<sequence>MKNPLIPEDSPFLVHDTRKSRWAIPYHSECLNARLKVLLTQNQKFIKGKKILDVGSHMGTFAYAALQSGAAFIHGIDSEEKMTVLGKKLFQEMDVAKESYSMEVCDALQYLESVEEKSFDTVLCLGMLYYTTEPYRLLKLMLRAAKETVILDTFTAGYAAIQGKDAPQVYKTITDETLKLPIQLTALTQPEKKDYTLPHSFEYKNKNLGIITLPSEELLEIWFRSLGAEFKRLDWSAYKTRPCTYHDLLTPEQKKSS</sequence>
<dbReference type="InterPro" id="IPR029063">
    <property type="entry name" value="SAM-dependent_MTases_sf"/>
</dbReference>
<dbReference type="SUPFAM" id="SSF53335">
    <property type="entry name" value="S-adenosyl-L-methionine-dependent methyltransferases"/>
    <property type="match status" value="1"/>
</dbReference>
<organism evidence="2">
    <name type="scientific">marine metagenome</name>
    <dbReference type="NCBI Taxonomy" id="408172"/>
    <lineage>
        <taxon>unclassified sequences</taxon>
        <taxon>metagenomes</taxon>
        <taxon>ecological metagenomes</taxon>
    </lineage>
</organism>
<gene>
    <name evidence="2" type="ORF">METZ01_LOCUS150325</name>
</gene>